<feature type="domain" description="Histidine kinase" evidence="13">
    <location>
        <begin position="122"/>
        <end position="341"/>
    </location>
</feature>
<evidence type="ECO:0000256" key="10">
    <source>
        <dbReference type="ARBA" id="ARBA00023012"/>
    </source>
</evidence>
<dbReference type="Gene3D" id="3.30.565.10">
    <property type="entry name" value="Histidine kinase-like ATPase, C-terminal domain"/>
    <property type="match status" value="1"/>
</dbReference>
<organism evidence="15 16">
    <name type="scientific">Tumebacillus lipolyticus</name>
    <dbReference type="NCBI Taxonomy" id="1280370"/>
    <lineage>
        <taxon>Bacteria</taxon>
        <taxon>Bacillati</taxon>
        <taxon>Bacillota</taxon>
        <taxon>Bacilli</taxon>
        <taxon>Bacillales</taxon>
        <taxon>Alicyclobacillaceae</taxon>
        <taxon>Tumebacillus</taxon>
    </lineage>
</organism>
<comment type="caution">
    <text evidence="15">The sequence shown here is derived from an EMBL/GenBank/DDBJ whole genome shotgun (WGS) entry which is preliminary data.</text>
</comment>
<dbReference type="CDD" id="cd00082">
    <property type="entry name" value="HisKA"/>
    <property type="match status" value="1"/>
</dbReference>
<keyword evidence="10" id="KW-0902">Two-component regulatory system</keyword>
<dbReference type="Proteomes" id="UP001597343">
    <property type="component" value="Unassembled WGS sequence"/>
</dbReference>
<dbReference type="PRINTS" id="PR00344">
    <property type="entry name" value="BCTRLSENSOR"/>
</dbReference>
<proteinExistence type="predicted"/>
<name>A0ABW5A3W2_9BACL</name>
<evidence type="ECO:0000256" key="12">
    <source>
        <dbReference type="SAM" id="Phobius"/>
    </source>
</evidence>
<evidence type="ECO:0000256" key="3">
    <source>
        <dbReference type="ARBA" id="ARBA00012438"/>
    </source>
</evidence>
<dbReference type="PROSITE" id="PS50109">
    <property type="entry name" value="HIS_KIN"/>
    <property type="match status" value="1"/>
</dbReference>
<keyword evidence="12" id="KW-0812">Transmembrane</keyword>
<evidence type="ECO:0000256" key="1">
    <source>
        <dbReference type="ARBA" id="ARBA00000085"/>
    </source>
</evidence>
<evidence type="ECO:0000256" key="6">
    <source>
        <dbReference type="ARBA" id="ARBA00022679"/>
    </source>
</evidence>
<keyword evidence="12" id="KW-1133">Transmembrane helix</keyword>
<dbReference type="InterPro" id="IPR003660">
    <property type="entry name" value="HAMP_dom"/>
</dbReference>
<dbReference type="InterPro" id="IPR003661">
    <property type="entry name" value="HisK_dim/P_dom"/>
</dbReference>
<evidence type="ECO:0000259" key="13">
    <source>
        <dbReference type="PROSITE" id="PS50109"/>
    </source>
</evidence>
<dbReference type="Pfam" id="PF00672">
    <property type="entry name" value="HAMP"/>
    <property type="match status" value="1"/>
</dbReference>
<dbReference type="GO" id="GO:0016301">
    <property type="term" value="F:kinase activity"/>
    <property type="evidence" value="ECO:0007669"/>
    <property type="project" value="UniProtKB-KW"/>
</dbReference>
<feature type="domain" description="HAMP" evidence="14">
    <location>
        <begin position="55"/>
        <end position="107"/>
    </location>
</feature>
<comment type="subcellular location">
    <subcellularLocation>
        <location evidence="2">Cell membrane</location>
        <topology evidence="2">Multi-pass membrane protein</topology>
    </subcellularLocation>
</comment>
<evidence type="ECO:0000313" key="15">
    <source>
        <dbReference type="EMBL" id="MFD2172078.1"/>
    </source>
</evidence>
<keyword evidence="7" id="KW-0547">Nucleotide-binding</keyword>
<keyword evidence="5" id="KW-0597">Phosphoprotein</keyword>
<evidence type="ECO:0000256" key="7">
    <source>
        <dbReference type="ARBA" id="ARBA00022741"/>
    </source>
</evidence>
<dbReference type="SUPFAM" id="SSF158472">
    <property type="entry name" value="HAMP domain-like"/>
    <property type="match status" value="1"/>
</dbReference>
<protein>
    <recommendedName>
        <fullName evidence="3">histidine kinase</fullName>
        <ecNumber evidence="3">2.7.13.3</ecNumber>
    </recommendedName>
</protein>
<dbReference type="RefSeq" id="WP_386049417.1">
    <property type="nucleotide sequence ID" value="NZ_JBHUIO010000011.1"/>
</dbReference>
<evidence type="ECO:0000256" key="9">
    <source>
        <dbReference type="ARBA" id="ARBA00022840"/>
    </source>
</evidence>
<evidence type="ECO:0000256" key="11">
    <source>
        <dbReference type="ARBA" id="ARBA00023136"/>
    </source>
</evidence>
<dbReference type="EMBL" id="JBHUIO010000011">
    <property type="protein sequence ID" value="MFD2172078.1"/>
    <property type="molecule type" value="Genomic_DNA"/>
</dbReference>
<keyword evidence="4" id="KW-1003">Cell membrane</keyword>
<dbReference type="Pfam" id="PF00512">
    <property type="entry name" value="HisKA"/>
    <property type="match status" value="1"/>
</dbReference>
<dbReference type="Pfam" id="PF02518">
    <property type="entry name" value="HATPase_c"/>
    <property type="match status" value="1"/>
</dbReference>
<evidence type="ECO:0000259" key="14">
    <source>
        <dbReference type="PROSITE" id="PS50885"/>
    </source>
</evidence>
<evidence type="ECO:0000256" key="5">
    <source>
        <dbReference type="ARBA" id="ARBA00022553"/>
    </source>
</evidence>
<dbReference type="SMART" id="SM00387">
    <property type="entry name" value="HATPase_c"/>
    <property type="match status" value="1"/>
</dbReference>
<dbReference type="SUPFAM" id="SSF47384">
    <property type="entry name" value="Homodimeric domain of signal transducing histidine kinase"/>
    <property type="match status" value="1"/>
</dbReference>
<comment type="catalytic activity">
    <reaction evidence="1">
        <text>ATP + protein L-histidine = ADP + protein N-phospho-L-histidine.</text>
        <dbReference type="EC" id="2.7.13.3"/>
    </reaction>
</comment>
<dbReference type="SMART" id="SM00304">
    <property type="entry name" value="HAMP"/>
    <property type="match status" value="1"/>
</dbReference>
<sequence>MKRLRSRWWMVWGLLFGLLIVGGAYFALHELVGKTLTVFLAFVLALHLVGWLLTKSVVRPLEALSAAAHRVAQGELEFSIPDSTVKEVADVRAAFQLMANSIKSSSEREAQLESERRFLLGAIAHDLRTPLFALRGHLEGLECGVADSPEKRAKYIAVCRQKADQLDRLVSDLFALAKLDLIEQPIAHEAGEWNGLIEGAVAGIQPRAREKGVTLAIESAAKSVEFSGDGHLLLRAVDNLLDNAIRHTPTGGLIEIGWEVLADGKMQFWIADSGPGFAEGDWEQVFSPLYRSEPSRNRETGGAGLGLSIARRIFRLHGGDLTAHNRETGGACLTGVLPVNGRSGR</sequence>
<keyword evidence="8 15" id="KW-0418">Kinase</keyword>
<dbReference type="PANTHER" id="PTHR44936">
    <property type="entry name" value="SENSOR PROTEIN CREC"/>
    <property type="match status" value="1"/>
</dbReference>
<reference evidence="16" key="1">
    <citation type="journal article" date="2019" name="Int. J. Syst. Evol. Microbiol.">
        <title>The Global Catalogue of Microorganisms (GCM) 10K type strain sequencing project: providing services to taxonomists for standard genome sequencing and annotation.</title>
        <authorList>
            <consortium name="The Broad Institute Genomics Platform"/>
            <consortium name="The Broad Institute Genome Sequencing Center for Infectious Disease"/>
            <person name="Wu L."/>
            <person name="Ma J."/>
        </authorList>
    </citation>
    <scope>NUCLEOTIDE SEQUENCE [LARGE SCALE GENOMIC DNA]</scope>
    <source>
        <strain evidence="16">CGMCC 1.13574</strain>
    </source>
</reference>
<dbReference type="Gene3D" id="1.10.287.130">
    <property type="match status" value="1"/>
</dbReference>
<keyword evidence="9" id="KW-0067">ATP-binding</keyword>
<keyword evidence="11 12" id="KW-0472">Membrane</keyword>
<evidence type="ECO:0000256" key="2">
    <source>
        <dbReference type="ARBA" id="ARBA00004651"/>
    </source>
</evidence>
<evidence type="ECO:0000313" key="16">
    <source>
        <dbReference type="Proteomes" id="UP001597343"/>
    </source>
</evidence>
<gene>
    <name evidence="15" type="ORF">ACFSOY_19105</name>
</gene>
<accession>A0ABW5A3W2</accession>
<dbReference type="PROSITE" id="PS50885">
    <property type="entry name" value="HAMP"/>
    <property type="match status" value="1"/>
</dbReference>
<dbReference type="PANTHER" id="PTHR44936:SF10">
    <property type="entry name" value="SENSOR PROTEIN RSTB"/>
    <property type="match status" value="1"/>
</dbReference>
<dbReference type="CDD" id="cd06225">
    <property type="entry name" value="HAMP"/>
    <property type="match status" value="1"/>
</dbReference>
<feature type="transmembrane region" description="Helical" evidence="12">
    <location>
        <begin position="36"/>
        <end position="54"/>
    </location>
</feature>
<dbReference type="SMART" id="SM00388">
    <property type="entry name" value="HisKA"/>
    <property type="match status" value="1"/>
</dbReference>
<dbReference type="InterPro" id="IPR005467">
    <property type="entry name" value="His_kinase_dom"/>
</dbReference>
<dbReference type="Gene3D" id="6.10.340.10">
    <property type="match status" value="1"/>
</dbReference>
<keyword evidence="16" id="KW-1185">Reference proteome</keyword>
<dbReference type="EC" id="2.7.13.3" evidence="3"/>
<dbReference type="InterPro" id="IPR036097">
    <property type="entry name" value="HisK_dim/P_sf"/>
</dbReference>
<dbReference type="InterPro" id="IPR003594">
    <property type="entry name" value="HATPase_dom"/>
</dbReference>
<evidence type="ECO:0000256" key="8">
    <source>
        <dbReference type="ARBA" id="ARBA00022777"/>
    </source>
</evidence>
<dbReference type="InterPro" id="IPR036890">
    <property type="entry name" value="HATPase_C_sf"/>
</dbReference>
<dbReference type="InterPro" id="IPR004358">
    <property type="entry name" value="Sig_transdc_His_kin-like_C"/>
</dbReference>
<keyword evidence="6" id="KW-0808">Transferase</keyword>
<dbReference type="InterPro" id="IPR050980">
    <property type="entry name" value="2C_sensor_his_kinase"/>
</dbReference>
<dbReference type="SUPFAM" id="SSF55874">
    <property type="entry name" value="ATPase domain of HSP90 chaperone/DNA topoisomerase II/histidine kinase"/>
    <property type="match status" value="1"/>
</dbReference>
<evidence type="ECO:0000256" key="4">
    <source>
        <dbReference type="ARBA" id="ARBA00022475"/>
    </source>
</evidence>